<accession>A0A3N4Z6T7</accession>
<sequence length="114" mass="12400">MRRRRDSGSQVQAITSVRRALAEDVHDRTIRYLVSMGIRTGCILLLFVVPGPWKWLCLVGAVLLPLLAVLVANAGREKPEPSANLLPGGPGDPGQLGIGAARPLPYDPFTEYLR</sequence>
<evidence type="ECO:0000313" key="3">
    <source>
        <dbReference type="EMBL" id="RPF28043.1"/>
    </source>
</evidence>
<name>A0A3N4Z6T7_9MICO</name>
<keyword evidence="2" id="KW-0472">Membrane</keyword>
<keyword evidence="4" id="KW-1185">Reference proteome</keyword>
<dbReference type="Pfam" id="PF11298">
    <property type="entry name" value="DUF3099"/>
    <property type="match status" value="1"/>
</dbReference>
<proteinExistence type="predicted"/>
<feature type="compositionally biased region" description="Gly residues" evidence="1">
    <location>
        <begin position="88"/>
        <end position="97"/>
    </location>
</feature>
<dbReference type="EMBL" id="RKRA01000001">
    <property type="protein sequence ID" value="RPF28043.1"/>
    <property type="molecule type" value="Genomic_DNA"/>
</dbReference>
<evidence type="ECO:0000256" key="1">
    <source>
        <dbReference type="SAM" id="MobiDB-lite"/>
    </source>
</evidence>
<feature type="transmembrane region" description="Helical" evidence="2">
    <location>
        <begin position="53"/>
        <end position="72"/>
    </location>
</feature>
<protein>
    <submittedName>
        <fullName evidence="3">DUF3099 family protein</fullName>
    </submittedName>
</protein>
<reference evidence="3 4" key="1">
    <citation type="submission" date="2018-11" db="EMBL/GenBank/DDBJ databases">
        <title>Sequencing the genomes of 1000 actinobacteria strains.</title>
        <authorList>
            <person name="Klenk H.-P."/>
        </authorList>
    </citation>
    <scope>NUCLEOTIDE SEQUENCE [LARGE SCALE GENOMIC DNA]</scope>
    <source>
        <strain evidence="3 4">DSM 14418</strain>
    </source>
</reference>
<organism evidence="3 4">
    <name type="scientific">Georgenia muralis</name>
    <dbReference type="NCBI Taxonomy" id="154117"/>
    <lineage>
        <taxon>Bacteria</taxon>
        <taxon>Bacillati</taxon>
        <taxon>Actinomycetota</taxon>
        <taxon>Actinomycetes</taxon>
        <taxon>Micrococcales</taxon>
        <taxon>Bogoriellaceae</taxon>
        <taxon>Georgenia</taxon>
    </lineage>
</organism>
<feature type="transmembrane region" description="Helical" evidence="2">
    <location>
        <begin position="29"/>
        <end position="47"/>
    </location>
</feature>
<evidence type="ECO:0000256" key="2">
    <source>
        <dbReference type="SAM" id="Phobius"/>
    </source>
</evidence>
<dbReference type="RefSeq" id="WP_123918018.1">
    <property type="nucleotide sequence ID" value="NZ_RKRA01000001.1"/>
</dbReference>
<keyword evidence="2" id="KW-0812">Transmembrane</keyword>
<dbReference type="Proteomes" id="UP000280726">
    <property type="component" value="Unassembled WGS sequence"/>
</dbReference>
<dbReference type="OrthoDB" id="4229919at2"/>
<dbReference type="InterPro" id="IPR021449">
    <property type="entry name" value="DUF3099"/>
</dbReference>
<feature type="region of interest" description="Disordered" evidence="1">
    <location>
        <begin position="78"/>
        <end position="114"/>
    </location>
</feature>
<evidence type="ECO:0000313" key="4">
    <source>
        <dbReference type="Proteomes" id="UP000280726"/>
    </source>
</evidence>
<gene>
    <name evidence="3" type="ORF">EDD32_2552</name>
</gene>
<keyword evidence="2" id="KW-1133">Transmembrane helix</keyword>
<dbReference type="AlphaFoldDB" id="A0A3N4Z6T7"/>
<comment type="caution">
    <text evidence="3">The sequence shown here is derived from an EMBL/GenBank/DDBJ whole genome shotgun (WGS) entry which is preliminary data.</text>
</comment>